<dbReference type="CDD" id="cd00751">
    <property type="entry name" value="thiolase"/>
    <property type="match status" value="1"/>
</dbReference>
<gene>
    <name evidence="7" type="ORF">ACH4F9_20445</name>
</gene>
<dbReference type="InterPro" id="IPR020617">
    <property type="entry name" value="Thiolase_C"/>
</dbReference>
<dbReference type="NCBIfam" id="TIGR01930">
    <property type="entry name" value="AcCoA-C-Actrans"/>
    <property type="match status" value="1"/>
</dbReference>
<dbReference type="RefSeq" id="WP_397713510.1">
    <property type="nucleotide sequence ID" value="NZ_JBIRGN010000004.1"/>
</dbReference>
<protein>
    <submittedName>
        <fullName evidence="7">Acetyl-CoA C-acetyltransferase</fullName>
        <ecNumber evidence="7">2.3.1.9</ecNumber>
    </submittedName>
</protein>
<dbReference type="GO" id="GO:0003985">
    <property type="term" value="F:acetyl-CoA C-acetyltransferase activity"/>
    <property type="evidence" value="ECO:0007669"/>
    <property type="project" value="UniProtKB-EC"/>
</dbReference>
<dbReference type="SUPFAM" id="SSF53901">
    <property type="entry name" value="Thiolase-like"/>
    <property type="match status" value="2"/>
</dbReference>
<reference evidence="7 8" key="1">
    <citation type="submission" date="2024-10" db="EMBL/GenBank/DDBJ databases">
        <title>The Natural Products Discovery Center: Release of the First 8490 Sequenced Strains for Exploring Actinobacteria Biosynthetic Diversity.</title>
        <authorList>
            <person name="Kalkreuter E."/>
            <person name="Kautsar S.A."/>
            <person name="Yang D."/>
            <person name="Bader C.D."/>
            <person name="Teijaro C.N."/>
            <person name="Fluegel L."/>
            <person name="Davis C.M."/>
            <person name="Simpson J.R."/>
            <person name="Lauterbach L."/>
            <person name="Steele A.D."/>
            <person name="Gui C."/>
            <person name="Meng S."/>
            <person name="Li G."/>
            <person name="Viehrig K."/>
            <person name="Ye F."/>
            <person name="Su P."/>
            <person name="Kiefer A.F."/>
            <person name="Nichols A."/>
            <person name="Cepeda A.J."/>
            <person name="Yan W."/>
            <person name="Fan B."/>
            <person name="Jiang Y."/>
            <person name="Adhikari A."/>
            <person name="Zheng C.-J."/>
            <person name="Schuster L."/>
            <person name="Cowan T.M."/>
            <person name="Smanski M.J."/>
            <person name="Chevrette M.G."/>
            <person name="De Carvalho L.P.S."/>
            <person name="Shen B."/>
        </authorList>
    </citation>
    <scope>NUCLEOTIDE SEQUENCE [LARGE SCALE GENOMIC DNA]</scope>
    <source>
        <strain evidence="7 8">NPDC017990</strain>
    </source>
</reference>
<dbReference type="Pfam" id="PF00108">
    <property type="entry name" value="Thiolase_N"/>
    <property type="match status" value="1"/>
</dbReference>
<dbReference type="EMBL" id="JBIRGQ010000004">
    <property type="protein sequence ID" value="MFH8547376.1"/>
    <property type="molecule type" value="Genomic_DNA"/>
</dbReference>
<dbReference type="EC" id="2.3.1.9" evidence="7"/>
<organism evidence="7 8">
    <name type="scientific">Streptomyces longisporoflavus</name>
    <dbReference type="NCBI Taxonomy" id="28044"/>
    <lineage>
        <taxon>Bacteria</taxon>
        <taxon>Bacillati</taxon>
        <taxon>Actinomycetota</taxon>
        <taxon>Actinomycetes</taxon>
        <taxon>Kitasatosporales</taxon>
        <taxon>Streptomycetaceae</taxon>
        <taxon>Streptomyces</taxon>
    </lineage>
</organism>
<evidence type="ECO:0000313" key="7">
    <source>
        <dbReference type="EMBL" id="MFH8547376.1"/>
    </source>
</evidence>
<evidence type="ECO:0000256" key="2">
    <source>
        <dbReference type="ARBA" id="ARBA00022679"/>
    </source>
</evidence>
<evidence type="ECO:0000259" key="6">
    <source>
        <dbReference type="Pfam" id="PF02803"/>
    </source>
</evidence>
<evidence type="ECO:0000256" key="3">
    <source>
        <dbReference type="ARBA" id="ARBA00023315"/>
    </source>
</evidence>
<dbReference type="InterPro" id="IPR016039">
    <property type="entry name" value="Thiolase-like"/>
</dbReference>
<dbReference type="Pfam" id="PF02803">
    <property type="entry name" value="Thiolase_C"/>
    <property type="match status" value="1"/>
</dbReference>
<evidence type="ECO:0000256" key="4">
    <source>
        <dbReference type="RuleBase" id="RU003557"/>
    </source>
</evidence>
<keyword evidence="8" id="KW-1185">Reference proteome</keyword>
<accession>A0ABW7QQV9</accession>
<keyword evidence="3 4" id="KW-0012">Acyltransferase</keyword>
<dbReference type="Gene3D" id="3.40.47.10">
    <property type="match status" value="1"/>
</dbReference>
<dbReference type="InterPro" id="IPR002155">
    <property type="entry name" value="Thiolase"/>
</dbReference>
<dbReference type="PIRSF" id="PIRSF000429">
    <property type="entry name" value="Ac-CoA_Ac_transf"/>
    <property type="match status" value="1"/>
</dbReference>
<dbReference type="Proteomes" id="UP001610818">
    <property type="component" value="Unassembled WGS sequence"/>
</dbReference>
<evidence type="ECO:0000259" key="5">
    <source>
        <dbReference type="Pfam" id="PF00108"/>
    </source>
</evidence>
<evidence type="ECO:0000313" key="8">
    <source>
        <dbReference type="Proteomes" id="UP001610818"/>
    </source>
</evidence>
<dbReference type="InterPro" id="IPR050521">
    <property type="entry name" value="3-ketoacyl-CoA_Thiolase"/>
</dbReference>
<comment type="caution">
    <text evidence="7">The sequence shown here is derived from an EMBL/GenBank/DDBJ whole genome shotgun (WGS) entry which is preliminary data.</text>
</comment>
<proteinExistence type="inferred from homology"/>
<feature type="domain" description="Thiolase N-terminal" evidence="5">
    <location>
        <begin position="9"/>
        <end position="279"/>
    </location>
</feature>
<dbReference type="NCBIfam" id="NF006740">
    <property type="entry name" value="PRK09268.1"/>
    <property type="match status" value="1"/>
</dbReference>
<evidence type="ECO:0000256" key="1">
    <source>
        <dbReference type="ARBA" id="ARBA00010982"/>
    </source>
</evidence>
<keyword evidence="2 4" id="KW-0808">Transferase</keyword>
<dbReference type="PANTHER" id="PTHR42689">
    <property type="entry name" value="ACETYL-COA ACYLTRANSFERASE FADA2 (3-KETOACYL-COA THIOLASE) (BETA-KETOTHIOLASE)-RELATED"/>
    <property type="match status" value="1"/>
</dbReference>
<dbReference type="PANTHER" id="PTHR42689:SF1">
    <property type="entry name" value="ACETYL-COA ACYLTRANSFERASE FADA2 (3-KETOACYL-COA THIOLASE) (BETA-KETOTHIOLASE)-RELATED"/>
    <property type="match status" value="1"/>
</dbReference>
<comment type="similarity">
    <text evidence="1 4">Belongs to the thiolase-like superfamily. Thiolase family.</text>
</comment>
<name>A0ABW7QQV9_9ACTN</name>
<dbReference type="InterPro" id="IPR020616">
    <property type="entry name" value="Thiolase_N"/>
</dbReference>
<feature type="domain" description="Thiolase C-terminal" evidence="6">
    <location>
        <begin position="311"/>
        <end position="424"/>
    </location>
</feature>
<sequence length="425" mass="44324">MKLPTTRRVAVIGGARIPFARSDGPYATASNQEMLTAALDGLVEQYRLEEPGAVSEFVAGAVLKHSRDFNLARETVLGSRLAATTPAYDIQQACGTGLQAVIAAANKIVLGQTESAVAGGADTASDAPLGVNDSLRKILLAARRAKTTGGRVKALARVRPSHLVPDIPRNAEPRTGLSMGEHAAVTAQAWGITRAAQDELAATSHQRLAAAYDRGFLDGLVVPFRGLDRDQNLRPGSSVEKLAKLNPVFGVNRANPTMTAGNSTPLTDGAALTLLASEEWARERGHEPLAYLSAYESAAVDFIGGDVVGGEDGLLMAPAYAVPRMLERAGLGLADFDFVEIHEAFASQVLATLAAWEKQGLGVVDRDRLNVAGSSLATGHPFAATGARIVATLAKLLAERGTPGRGLISICAAGGLGVTAILERE</sequence>